<sequence>MMMPGINEIHLTREEAKPELMDAKYDYWEFKSPPDIYYISDQSSPINPYAGTREAKKKAAEEAERCRQDKPASLRRLWCLVAGGGAILSRYRYVIHPSTMLLPKSQHGFHFPPNFMRLSSGDYRHVSGKQAATWRPSKTKLHYSNIPTTARRSIDIWAGNWRA</sequence>
<gene>
    <name evidence="1" type="ORF">QBC32DRAFT_346210</name>
</gene>
<accession>A0AAN6SEZ8</accession>
<organism evidence="1 2">
    <name type="scientific">Pseudoneurospora amorphoporcata</name>
    <dbReference type="NCBI Taxonomy" id="241081"/>
    <lineage>
        <taxon>Eukaryota</taxon>
        <taxon>Fungi</taxon>
        <taxon>Dikarya</taxon>
        <taxon>Ascomycota</taxon>
        <taxon>Pezizomycotina</taxon>
        <taxon>Sordariomycetes</taxon>
        <taxon>Sordariomycetidae</taxon>
        <taxon>Sordariales</taxon>
        <taxon>Sordariaceae</taxon>
        <taxon>Pseudoneurospora</taxon>
    </lineage>
</organism>
<dbReference type="EMBL" id="MU859173">
    <property type="protein sequence ID" value="KAK3950556.1"/>
    <property type="molecule type" value="Genomic_DNA"/>
</dbReference>
<evidence type="ECO:0000313" key="1">
    <source>
        <dbReference type="EMBL" id="KAK3950556.1"/>
    </source>
</evidence>
<proteinExistence type="predicted"/>
<dbReference type="Proteomes" id="UP001303222">
    <property type="component" value="Unassembled WGS sequence"/>
</dbReference>
<reference evidence="1" key="2">
    <citation type="submission" date="2023-06" db="EMBL/GenBank/DDBJ databases">
        <authorList>
            <consortium name="Lawrence Berkeley National Laboratory"/>
            <person name="Mondo S.J."/>
            <person name="Hensen N."/>
            <person name="Bonometti L."/>
            <person name="Westerberg I."/>
            <person name="Brannstrom I.O."/>
            <person name="Guillou S."/>
            <person name="Cros-Aarteil S."/>
            <person name="Calhoun S."/>
            <person name="Haridas S."/>
            <person name="Kuo A."/>
            <person name="Pangilinan J."/>
            <person name="Riley R."/>
            <person name="Labutti K."/>
            <person name="Andreopoulos B."/>
            <person name="Lipzen A."/>
            <person name="Chen C."/>
            <person name="Yanf M."/>
            <person name="Daum C."/>
            <person name="Ng V."/>
            <person name="Clum A."/>
            <person name="Steindorff A."/>
            <person name="Ohm R."/>
            <person name="Martin F."/>
            <person name="Silar P."/>
            <person name="Natvig D."/>
            <person name="Lalanne C."/>
            <person name="Gautier V."/>
            <person name="Ament-Velasquez S.L."/>
            <person name="Kruys A."/>
            <person name="Hutchinson M.I."/>
            <person name="Powell A.J."/>
            <person name="Barry K."/>
            <person name="Miller A.N."/>
            <person name="Grigoriev I.V."/>
            <person name="Debuchy R."/>
            <person name="Gladieux P."/>
            <person name="Thoren M.H."/>
            <person name="Johannesson H."/>
        </authorList>
    </citation>
    <scope>NUCLEOTIDE SEQUENCE</scope>
    <source>
        <strain evidence="1">CBS 626.80</strain>
    </source>
</reference>
<comment type="caution">
    <text evidence="1">The sequence shown here is derived from an EMBL/GenBank/DDBJ whole genome shotgun (WGS) entry which is preliminary data.</text>
</comment>
<protein>
    <submittedName>
        <fullName evidence="1">Uncharacterized protein</fullName>
    </submittedName>
</protein>
<keyword evidence="2" id="KW-1185">Reference proteome</keyword>
<evidence type="ECO:0000313" key="2">
    <source>
        <dbReference type="Proteomes" id="UP001303222"/>
    </source>
</evidence>
<reference evidence="1" key="1">
    <citation type="journal article" date="2023" name="Mol. Phylogenet. Evol.">
        <title>Genome-scale phylogeny and comparative genomics of the fungal order Sordariales.</title>
        <authorList>
            <person name="Hensen N."/>
            <person name="Bonometti L."/>
            <person name="Westerberg I."/>
            <person name="Brannstrom I.O."/>
            <person name="Guillou S."/>
            <person name="Cros-Aarteil S."/>
            <person name="Calhoun S."/>
            <person name="Haridas S."/>
            <person name="Kuo A."/>
            <person name="Mondo S."/>
            <person name="Pangilinan J."/>
            <person name="Riley R."/>
            <person name="LaButti K."/>
            <person name="Andreopoulos B."/>
            <person name="Lipzen A."/>
            <person name="Chen C."/>
            <person name="Yan M."/>
            <person name="Daum C."/>
            <person name="Ng V."/>
            <person name="Clum A."/>
            <person name="Steindorff A."/>
            <person name="Ohm R.A."/>
            <person name="Martin F."/>
            <person name="Silar P."/>
            <person name="Natvig D.O."/>
            <person name="Lalanne C."/>
            <person name="Gautier V."/>
            <person name="Ament-Velasquez S.L."/>
            <person name="Kruys A."/>
            <person name="Hutchinson M.I."/>
            <person name="Powell A.J."/>
            <person name="Barry K."/>
            <person name="Miller A.N."/>
            <person name="Grigoriev I.V."/>
            <person name="Debuchy R."/>
            <person name="Gladieux P."/>
            <person name="Hiltunen Thoren M."/>
            <person name="Johannesson H."/>
        </authorList>
    </citation>
    <scope>NUCLEOTIDE SEQUENCE</scope>
    <source>
        <strain evidence="1">CBS 626.80</strain>
    </source>
</reference>
<name>A0AAN6SEZ8_9PEZI</name>
<dbReference type="AlphaFoldDB" id="A0AAN6SEZ8"/>